<dbReference type="InterPro" id="IPR003807">
    <property type="entry name" value="DUF202"/>
</dbReference>
<dbReference type="AlphaFoldDB" id="A0A397UG11"/>
<dbReference type="PANTHER" id="PTHR38646">
    <property type="entry name" value="YALI0F00814P"/>
    <property type="match status" value="1"/>
</dbReference>
<name>A0A397UG11_9GLOM</name>
<feature type="transmembrane region" description="Helical" evidence="5">
    <location>
        <begin position="99"/>
        <end position="121"/>
    </location>
</feature>
<accession>A0A397UG11</accession>
<evidence type="ECO:0000256" key="5">
    <source>
        <dbReference type="SAM" id="Phobius"/>
    </source>
</evidence>
<protein>
    <recommendedName>
        <fullName evidence="6">DUF202 domain-containing protein</fullName>
    </recommendedName>
</protein>
<evidence type="ECO:0000256" key="3">
    <source>
        <dbReference type="ARBA" id="ARBA00022989"/>
    </source>
</evidence>
<feature type="domain" description="DUF202" evidence="6">
    <location>
        <begin position="27"/>
        <end position="82"/>
    </location>
</feature>
<feature type="transmembrane region" description="Helical" evidence="5">
    <location>
        <begin position="57"/>
        <end position="78"/>
    </location>
</feature>
<keyword evidence="2 5" id="KW-0812">Transmembrane</keyword>
<keyword evidence="4 5" id="KW-0472">Membrane</keyword>
<evidence type="ECO:0000256" key="2">
    <source>
        <dbReference type="ARBA" id="ARBA00022692"/>
    </source>
</evidence>
<evidence type="ECO:0000256" key="4">
    <source>
        <dbReference type="ARBA" id="ARBA00023136"/>
    </source>
</evidence>
<keyword evidence="8" id="KW-1185">Reference proteome</keyword>
<evidence type="ECO:0000256" key="1">
    <source>
        <dbReference type="ARBA" id="ARBA00004127"/>
    </source>
</evidence>
<dbReference type="PANTHER" id="PTHR38646:SF1">
    <property type="entry name" value="DUF202 DOMAIN-CONTAINING PROTEIN"/>
    <property type="match status" value="1"/>
</dbReference>
<sequence length="122" mass="14152">MLTQRFRDYQNEGKMVLNEKELVEIRAAQRTFEGAYIRTCISSFSFALLILRLFEPAFYYIGMVFIFFGGAILGISTLRRRHNIDLLDQSKPFKTAGGYVVLTGFIAFATYTTLLFMVFYLR</sequence>
<dbReference type="GO" id="GO:0012505">
    <property type="term" value="C:endomembrane system"/>
    <property type="evidence" value="ECO:0007669"/>
    <property type="project" value="UniProtKB-SubCell"/>
</dbReference>
<evidence type="ECO:0000313" key="8">
    <source>
        <dbReference type="Proteomes" id="UP000266673"/>
    </source>
</evidence>
<dbReference type="Pfam" id="PF02656">
    <property type="entry name" value="DUF202"/>
    <property type="match status" value="1"/>
</dbReference>
<organism evidence="7 8">
    <name type="scientific">Gigaspora rosea</name>
    <dbReference type="NCBI Taxonomy" id="44941"/>
    <lineage>
        <taxon>Eukaryota</taxon>
        <taxon>Fungi</taxon>
        <taxon>Fungi incertae sedis</taxon>
        <taxon>Mucoromycota</taxon>
        <taxon>Glomeromycotina</taxon>
        <taxon>Glomeromycetes</taxon>
        <taxon>Diversisporales</taxon>
        <taxon>Gigasporaceae</taxon>
        <taxon>Gigaspora</taxon>
    </lineage>
</organism>
<feature type="transmembrane region" description="Helical" evidence="5">
    <location>
        <begin position="35"/>
        <end position="51"/>
    </location>
</feature>
<reference evidence="7 8" key="1">
    <citation type="submission" date="2018-06" db="EMBL/GenBank/DDBJ databases">
        <title>Comparative genomics reveals the genomic features of Rhizophagus irregularis, R. cerebriforme, R. diaphanum and Gigaspora rosea, and their symbiotic lifestyle signature.</title>
        <authorList>
            <person name="Morin E."/>
            <person name="San Clemente H."/>
            <person name="Chen E.C.H."/>
            <person name="De La Providencia I."/>
            <person name="Hainaut M."/>
            <person name="Kuo A."/>
            <person name="Kohler A."/>
            <person name="Murat C."/>
            <person name="Tang N."/>
            <person name="Roy S."/>
            <person name="Loubradou J."/>
            <person name="Henrissat B."/>
            <person name="Grigoriev I.V."/>
            <person name="Corradi N."/>
            <person name="Roux C."/>
            <person name="Martin F.M."/>
        </authorList>
    </citation>
    <scope>NUCLEOTIDE SEQUENCE [LARGE SCALE GENOMIC DNA]</scope>
    <source>
        <strain evidence="7 8">DAOM 194757</strain>
    </source>
</reference>
<comment type="subcellular location">
    <subcellularLocation>
        <location evidence="1">Endomembrane system</location>
        <topology evidence="1">Multi-pass membrane protein</topology>
    </subcellularLocation>
</comment>
<gene>
    <name evidence="7" type="ORF">C2G38_2023179</name>
</gene>
<dbReference type="Proteomes" id="UP000266673">
    <property type="component" value="Unassembled WGS sequence"/>
</dbReference>
<dbReference type="OrthoDB" id="2555434at2759"/>
<comment type="caution">
    <text evidence="7">The sequence shown here is derived from an EMBL/GenBank/DDBJ whole genome shotgun (WGS) entry which is preliminary data.</text>
</comment>
<keyword evidence="3 5" id="KW-1133">Transmembrane helix</keyword>
<proteinExistence type="predicted"/>
<dbReference type="EMBL" id="QKWP01001848">
    <property type="protein sequence ID" value="RIB06243.1"/>
    <property type="molecule type" value="Genomic_DNA"/>
</dbReference>
<evidence type="ECO:0000313" key="7">
    <source>
        <dbReference type="EMBL" id="RIB06243.1"/>
    </source>
</evidence>
<evidence type="ECO:0000259" key="6">
    <source>
        <dbReference type="Pfam" id="PF02656"/>
    </source>
</evidence>